<dbReference type="HAMAP" id="MF_01595">
    <property type="entry name" value="PNPase"/>
    <property type="match status" value="1"/>
</dbReference>
<dbReference type="Pfam" id="PF03725">
    <property type="entry name" value="RNase_PH_C"/>
    <property type="match status" value="2"/>
</dbReference>
<dbReference type="InterPro" id="IPR015848">
    <property type="entry name" value="PNPase_PH_RNA-bd_bac/org-type"/>
</dbReference>
<dbReference type="SUPFAM" id="SSF50249">
    <property type="entry name" value="Nucleic acid-binding proteins"/>
    <property type="match status" value="1"/>
</dbReference>
<dbReference type="PROSITE" id="PS50126">
    <property type="entry name" value="S1"/>
    <property type="match status" value="1"/>
</dbReference>
<dbReference type="InterPro" id="IPR020568">
    <property type="entry name" value="Ribosomal_Su5_D2-typ_SF"/>
</dbReference>
<dbReference type="InterPro" id="IPR015847">
    <property type="entry name" value="ExoRNase_PH_dom2"/>
</dbReference>
<accession>A0A2M8AWA7</accession>
<evidence type="ECO:0000256" key="6">
    <source>
        <dbReference type="ARBA" id="ARBA00022723"/>
    </source>
</evidence>
<dbReference type="PANTHER" id="PTHR11252:SF0">
    <property type="entry name" value="POLYRIBONUCLEOTIDE NUCLEOTIDYLTRANSFERASE 1, MITOCHONDRIAL"/>
    <property type="match status" value="1"/>
</dbReference>
<dbReference type="Proteomes" id="UP000231366">
    <property type="component" value="Unassembled WGS sequence"/>
</dbReference>
<dbReference type="Gene3D" id="2.40.50.140">
    <property type="entry name" value="Nucleic acid-binding proteins"/>
    <property type="match status" value="1"/>
</dbReference>
<evidence type="ECO:0000256" key="4">
    <source>
        <dbReference type="ARBA" id="ARBA00022679"/>
    </source>
</evidence>
<keyword evidence="7 9" id="KW-0460">Magnesium</keyword>
<dbReference type="NCBIfam" id="NF008805">
    <property type="entry name" value="PRK11824.1"/>
    <property type="match status" value="1"/>
</dbReference>
<dbReference type="SMART" id="SM00316">
    <property type="entry name" value="S1"/>
    <property type="match status" value="1"/>
</dbReference>
<dbReference type="InterPro" id="IPR036345">
    <property type="entry name" value="ExoRNase_PH_dom2_sf"/>
</dbReference>
<dbReference type="EMBL" id="PFUI01000010">
    <property type="protein sequence ID" value="PJB30485.1"/>
    <property type="molecule type" value="Genomic_DNA"/>
</dbReference>
<dbReference type="InterPro" id="IPR004088">
    <property type="entry name" value="KH_dom_type_1"/>
</dbReference>
<evidence type="ECO:0000256" key="5">
    <source>
        <dbReference type="ARBA" id="ARBA00022695"/>
    </source>
</evidence>
<protein>
    <recommendedName>
        <fullName evidence="9">Polyribonucleotide nucleotidyltransferase</fullName>
        <ecNumber evidence="9">2.7.7.8</ecNumber>
    </recommendedName>
    <alternativeName>
        <fullName evidence="9">Polynucleotide phosphorylase</fullName>
        <shortName evidence="9">PNPase</shortName>
    </alternativeName>
</protein>
<dbReference type="CDD" id="cd11363">
    <property type="entry name" value="RNase_PH_PNPase_1"/>
    <property type="match status" value="1"/>
</dbReference>
<dbReference type="CDD" id="cd02393">
    <property type="entry name" value="KH-I_PNPase"/>
    <property type="match status" value="1"/>
</dbReference>
<comment type="cofactor">
    <cofactor evidence="9">
        <name>Mg(2+)</name>
        <dbReference type="ChEBI" id="CHEBI:18420"/>
    </cofactor>
</comment>
<dbReference type="SUPFAM" id="SSF55666">
    <property type="entry name" value="Ribonuclease PH domain 2-like"/>
    <property type="match status" value="2"/>
</dbReference>
<dbReference type="CDD" id="cd11364">
    <property type="entry name" value="RNase_PH_PNPase_2"/>
    <property type="match status" value="1"/>
</dbReference>
<dbReference type="FunFam" id="3.30.1370.10:FF:000001">
    <property type="entry name" value="Polyribonucleotide nucleotidyltransferase"/>
    <property type="match status" value="1"/>
</dbReference>
<dbReference type="PIRSF" id="PIRSF005499">
    <property type="entry name" value="PNPase"/>
    <property type="match status" value="1"/>
</dbReference>
<evidence type="ECO:0000256" key="2">
    <source>
        <dbReference type="ARBA" id="ARBA00007404"/>
    </source>
</evidence>
<feature type="domain" description="S1 motif" evidence="10">
    <location>
        <begin position="616"/>
        <end position="684"/>
    </location>
</feature>
<dbReference type="PROSITE" id="PS50084">
    <property type="entry name" value="KH_TYPE_1"/>
    <property type="match status" value="1"/>
</dbReference>
<dbReference type="Gene3D" id="3.30.230.70">
    <property type="entry name" value="GHMP Kinase, N-terminal domain"/>
    <property type="match status" value="2"/>
</dbReference>
<evidence type="ECO:0000256" key="9">
    <source>
        <dbReference type="HAMAP-Rule" id="MF_01595"/>
    </source>
</evidence>
<evidence type="ECO:0000313" key="12">
    <source>
        <dbReference type="Proteomes" id="UP000231366"/>
    </source>
</evidence>
<dbReference type="GO" id="GO:0000287">
    <property type="term" value="F:magnesium ion binding"/>
    <property type="evidence" value="ECO:0007669"/>
    <property type="project" value="UniProtKB-UniRule"/>
</dbReference>
<dbReference type="GO" id="GO:0005829">
    <property type="term" value="C:cytosol"/>
    <property type="evidence" value="ECO:0007669"/>
    <property type="project" value="UniProtKB-ARBA"/>
</dbReference>
<dbReference type="SUPFAM" id="SSF54791">
    <property type="entry name" value="Eukaryotic type KH-domain (KH-domain type I)"/>
    <property type="match status" value="1"/>
</dbReference>
<dbReference type="GO" id="GO:0003723">
    <property type="term" value="F:RNA binding"/>
    <property type="evidence" value="ECO:0007669"/>
    <property type="project" value="UniProtKB-UniRule"/>
</dbReference>
<evidence type="ECO:0000256" key="8">
    <source>
        <dbReference type="ARBA" id="ARBA00022884"/>
    </source>
</evidence>
<feature type="binding site" evidence="9">
    <location>
        <position position="480"/>
    </location>
    <ligand>
        <name>Mg(2+)</name>
        <dbReference type="ChEBI" id="CHEBI:18420"/>
    </ligand>
</feature>
<sequence length="691" mass="75225">MVRVEAEIGGRILSLETGSVAKQADGAVWVRYGDTVVLATVVASTTPRENIDFFPLSVEFQERMYATGKIPGGFFKREGRPNGKEVLSGRLIDRPLRPLFPKGYRNDVQVIVTVLSADNENTPDIMGIIGASAALYISDIPFTIPVGAVRMGMIDGKLIVNPSVKERDNGEMNVVACCSKDKTLMIEAEGNEITEDVMIQALLQGAEVSRRIITMQEELREKAGVQKNTFVSCEIAPELIARIRDFAIERLKLVVFISEKKEKNKAIEGIINDAIAHFGEEIKTTDIKTVVKKLQKEIVRKSILLDGKRADGRGLLDLREITCEVGVLPRTHGSAIFTRGQTQTIAVATLGTVEDEQIVDNIEGKTKKRFMLHYNFPPFSVGEASPLRGTGRREMGHGALAERSIAPVLPKAEEFPYTVRVVSDILESNGSTSMASVCGGTLALMDAGVPISTPVAGISVGLVEDGEKHALFTDITGMEDQYGDMDFKVAGTKKGITGIQVDIKVLGLSDEIVSKALFQAKQAREAILDIMEKTINKPSEEVSPYAPKIHILTIPVSKIRDLIGPGGKIIKGIIETTKAKINVSDDGTVVVSGPNHEAVNQALEAIACITAEVEVGKIYMGKVLRIMNFGAFVEVMPGREGLVHISQLSSERVNRVEDVVSEGDELLVKLMEIDNQGRLNFSHKAALQERK</sequence>
<keyword evidence="3 9" id="KW-0963">Cytoplasm</keyword>
<dbReference type="InterPro" id="IPR004087">
    <property type="entry name" value="KH_dom"/>
</dbReference>
<evidence type="ECO:0000313" key="11">
    <source>
        <dbReference type="EMBL" id="PJB30485.1"/>
    </source>
</evidence>
<comment type="caution">
    <text evidence="11">The sequence shown here is derived from an EMBL/GenBank/DDBJ whole genome shotgun (WGS) entry which is preliminary data.</text>
</comment>
<comment type="catalytic activity">
    <reaction evidence="9">
        <text>RNA(n+1) + phosphate = RNA(n) + a ribonucleoside 5'-diphosphate</text>
        <dbReference type="Rhea" id="RHEA:22096"/>
        <dbReference type="Rhea" id="RHEA-COMP:14527"/>
        <dbReference type="Rhea" id="RHEA-COMP:17342"/>
        <dbReference type="ChEBI" id="CHEBI:43474"/>
        <dbReference type="ChEBI" id="CHEBI:57930"/>
        <dbReference type="ChEBI" id="CHEBI:140395"/>
        <dbReference type="EC" id="2.7.7.8"/>
    </reaction>
</comment>
<dbReference type="FunFam" id="2.40.50.140:FF:000023">
    <property type="entry name" value="Polyribonucleotide nucleotidyltransferase"/>
    <property type="match status" value="1"/>
</dbReference>
<dbReference type="CDD" id="cd04472">
    <property type="entry name" value="S1_PNPase"/>
    <property type="match status" value="1"/>
</dbReference>
<evidence type="ECO:0000256" key="1">
    <source>
        <dbReference type="ARBA" id="ARBA00004496"/>
    </source>
</evidence>
<dbReference type="FunFam" id="3.30.230.70:FF:000002">
    <property type="entry name" value="Polyribonucleotide nucleotidyltransferase"/>
    <property type="match status" value="1"/>
</dbReference>
<dbReference type="PANTHER" id="PTHR11252">
    <property type="entry name" value="POLYRIBONUCLEOTIDE NUCLEOTIDYLTRANSFERASE"/>
    <property type="match status" value="1"/>
</dbReference>
<keyword evidence="5 9" id="KW-0548">Nucleotidyltransferase</keyword>
<gene>
    <name evidence="9" type="primary">pnp</name>
    <name evidence="11" type="ORF">CO110_00295</name>
</gene>
<dbReference type="InterPro" id="IPR001247">
    <property type="entry name" value="ExoRNase_PH_dom1"/>
</dbReference>
<dbReference type="Pfam" id="PF00575">
    <property type="entry name" value="S1"/>
    <property type="match status" value="1"/>
</dbReference>
<comment type="similarity">
    <text evidence="2 9">Belongs to the polyribonucleotide nucleotidyltransferase family.</text>
</comment>
<dbReference type="NCBIfam" id="TIGR03591">
    <property type="entry name" value="polynuc_phos"/>
    <property type="match status" value="1"/>
</dbReference>
<dbReference type="InterPro" id="IPR012340">
    <property type="entry name" value="NA-bd_OB-fold"/>
</dbReference>
<dbReference type="GO" id="GO:0006402">
    <property type="term" value="P:mRNA catabolic process"/>
    <property type="evidence" value="ECO:0007669"/>
    <property type="project" value="UniProtKB-UniRule"/>
</dbReference>
<comment type="function">
    <text evidence="9">Involved in mRNA degradation. Catalyzes the phosphorolysis of single-stranded polyribonucleotides processively in the 3'- to 5'-direction.</text>
</comment>
<dbReference type="SMART" id="SM00322">
    <property type="entry name" value="KH"/>
    <property type="match status" value="1"/>
</dbReference>
<keyword evidence="8 9" id="KW-0694">RNA-binding</keyword>
<dbReference type="Pfam" id="PF03726">
    <property type="entry name" value="PNPase"/>
    <property type="match status" value="1"/>
</dbReference>
<dbReference type="InterPro" id="IPR003029">
    <property type="entry name" value="S1_domain"/>
</dbReference>
<feature type="binding site" evidence="9">
    <location>
        <position position="486"/>
    </location>
    <ligand>
        <name>Mg(2+)</name>
        <dbReference type="ChEBI" id="CHEBI:18420"/>
    </ligand>
</feature>
<dbReference type="InterPro" id="IPR036612">
    <property type="entry name" value="KH_dom_type_1_sf"/>
</dbReference>
<name>A0A2M8AWA7_9BACT</name>
<dbReference type="Gene3D" id="3.30.1370.10">
    <property type="entry name" value="K Homology domain, type 1"/>
    <property type="match status" value="1"/>
</dbReference>
<dbReference type="Pfam" id="PF00013">
    <property type="entry name" value="KH_1"/>
    <property type="match status" value="1"/>
</dbReference>
<dbReference type="InterPro" id="IPR012162">
    <property type="entry name" value="PNPase"/>
</dbReference>
<keyword evidence="4 9" id="KW-0808">Transferase</keyword>
<comment type="subcellular location">
    <subcellularLocation>
        <location evidence="1 9">Cytoplasm</location>
    </subcellularLocation>
</comment>
<dbReference type="GO" id="GO:0000175">
    <property type="term" value="F:3'-5'-RNA exonuclease activity"/>
    <property type="evidence" value="ECO:0007669"/>
    <property type="project" value="TreeGrafter"/>
</dbReference>
<dbReference type="GO" id="GO:0004654">
    <property type="term" value="F:polyribonucleotide nucleotidyltransferase activity"/>
    <property type="evidence" value="ECO:0007669"/>
    <property type="project" value="UniProtKB-UniRule"/>
</dbReference>
<evidence type="ECO:0000256" key="7">
    <source>
        <dbReference type="ARBA" id="ARBA00022842"/>
    </source>
</evidence>
<dbReference type="AlphaFoldDB" id="A0A2M8AWA7"/>
<dbReference type="FunFam" id="3.30.230.70:FF:000001">
    <property type="entry name" value="Polyribonucleotide nucleotidyltransferase"/>
    <property type="match status" value="1"/>
</dbReference>
<dbReference type="SUPFAM" id="SSF54211">
    <property type="entry name" value="Ribosomal protein S5 domain 2-like"/>
    <property type="match status" value="2"/>
</dbReference>
<dbReference type="InterPro" id="IPR027408">
    <property type="entry name" value="PNPase/RNase_PH_dom_sf"/>
</dbReference>
<keyword evidence="6 9" id="KW-0479">Metal-binding</keyword>
<evidence type="ECO:0000256" key="3">
    <source>
        <dbReference type="ARBA" id="ARBA00022490"/>
    </source>
</evidence>
<proteinExistence type="inferred from homology"/>
<organism evidence="11 12">
    <name type="scientific">Candidatus Desantisbacteria bacterium CG_4_9_14_3_um_filter_40_11</name>
    <dbReference type="NCBI Taxonomy" id="1974546"/>
    <lineage>
        <taxon>Bacteria</taxon>
        <taxon>Candidatus Desantisiibacteriota</taxon>
    </lineage>
</organism>
<dbReference type="Pfam" id="PF01138">
    <property type="entry name" value="RNase_PH"/>
    <property type="match status" value="2"/>
</dbReference>
<dbReference type="GO" id="GO:0006396">
    <property type="term" value="P:RNA processing"/>
    <property type="evidence" value="ECO:0007669"/>
    <property type="project" value="InterPro"/>
</dbReference>
<reference evidence="12" key="1">
    <citation type="submission" date="2017-09" db="EMBL/GenBank/DDBJ databases">
        <title>Depth-based differentiation of microbial function through sediment-hosted aquifers and enrichment of novel symbionts in the deep terrestrial subsurface.</title>
        <authorList>
            <person name="Probst A.J."/>
            <person name="Ladd B."/>
            <person name="Jarett J.K."/>
            <person name="Geller-Mcgrath D.E."/>
            <person name="Sieber C.M.K."/>
            <person name="Emerson J.B."/>
            <person name="Anantharaman K."/>
            <person name="Thomas B.C."/>
            <person name="Malmstrom R."/>
            <person name="Stieglmeier M."/>
            <person name="Klingl A."/>
            <person name="Woyke T."/>
            <person name="Ryan C.M."/>
            <person name="Banfield J.F."/>
        </authorList>
    </citation>
    <scope>NUCLEOTIDE SEQUENCE [LARGE SCALE GENOMIC DNA]</scope>
</reference>
<evidence type="ECO:0000259" key="10">
    <source>
        <dbReference type="PROSITE" id="PS50126"/>
    </source>
</evidence>
<dbReference type="EC" id="2.7.7.8" evidence="9"/>